<feature type="compositionally biased region" description="Polar residues" evidence="21">
    <location>
        <begin position="705"/>
        <end position="719"/>
    </location>
</feature>
<keyword evidence="10" id="KW-0999">Mitochondrion inner membrane</keyword>
<dbReference type="InterPro" id="IPR036771">
    <property type="entry name" value="ATPsynth_dsu/esu_N"/>
</dbReference>
<dbReference type="CDD" id="cd12152">
    <property type="entry name" value="F1-ATPase_delta"/>
    <property type="match status" value="1"/>
</dbReference>
<feature type="region of interest" description="Disordered" evidence="21">
    <location>
        <begin position="687"/>
        <end position="719"/>
    </location>
</feature>
<evidence type="ECO:0000256" key="18">
    <source>
        <dbReference type="ARBA" id="ARBA00023316"/>
    </source>
</evidence>
<feature type="transmembrane region" description="Helical" evidence="22">
    <location>
        <begin position="1302"/>
        <end position="1328"/>
    </location>
</feature>
<dbReference type="Pfam" id="PF01644">
    <property type="entry name" value="Chitin_synth_1"/>
    <property type="match status" value="1"/>
</dbReference>
<dbReference type="CDD" id="cd04190">
    <property type="entry name" value="Chitin_synth_C"/>
    <property type="match status" value="1"/>
</dbReference>
<feature type="region of interest" description="Disordered" evidence="21">
    <location>
        <begin position="1"/>
        <end position="45"/>
    </location>
</feature>
<evidence type="ECO:0000256" key="13">
    <source>
        <dbReference type="ARBA" id="ARBA00023065"/>
    </source>
</evidence>
<dbReference type="FunFam" id="2.60.15.10:FF:000003">
    <property type="entry name" value="ATP synthase subunit delta, mitochondrial"/>
    <property type="match status" value="1"/>
</dbReference>
<feature type="transmembrane region" description="Helical" evidence="22">
    <location>
        <begin position="1371"/>
        <end position="1390"/>
    </location>
</feature>
<dbReference type="GO" id="GO:0045259">
    <property type="term" value="C:proton-transporting ATP synthase complex"/>
    <property type="evidence" value="ECO:0007669"/>
    <property type="project" value="UniProtKB-KW"/>
</dbReference>
<keyword evidence="8 22" id="KW-0812">Transmembrane</keyword>
<dbReference type="Gene3D" id="1.10.20.140">
    <property type="match status" value="1"/>
</dbReference>
<dbReference type="OrthoDB" id="26569at2759"/>
<feature type="domain" description="ATP synthase F1 complex delta/epsilon subunit N-terminal" evidence="23">
    <location>
        <begin position="1606"/>
        <end position="1684"/>
    </location>
</feature>
<dbReference type="PANTHER" id="PTHR22914">
    <property type="entry name" value="CHITIN SYNTHASE"/>
    <property type="match status" value="1"/>
</dbReference>
<dbReference type="InterPro" id="IPR020546">
    <property type="entry name" value="ATP_synth_F1_dsu/esu_N"/>
</dbReference>
<proteinExistence type="inferred from homology"/>
<dbReference type="Gene3D" id="3.40.50.300">
    <property type="entry name" value="P-loop containing nucleotide triphosphate hydrolases"/>
    <property type="match status" value="1"/>
</dbReference>
<sequence length="1735" mass="195224">MAKRNKSKEPDVPLSPASEFNIQLGENSKQPDLNPLDPSEWTEDRYGMRHMPKVHDWIMTEAGRKHGMTKEEFEQFMESKKSQDIIDTDKMIESQIAQECRENEGTSSTLNDIKGYLRNPFYGPEGEAHRKKLDELLEMQKRDEEKKAEEDNAEVYKLISIIGSTATGKSDLAVLIAKHRDGQVINADSIQVYKGLDIISNKISESEQQSVKHHLLSFLDKDKEYSIPQFISDSNYLIDKLSTQNTLPVVAGGTHYYIHHLLFQNKLIKTDEVADKAQSIELHPHPDFYALIEGLADSDKDLILRLPLLKESQYTDLDSNNVPLYSHLHRILSLIDPVTASRWHIRDTRKVKRSLEIIWEKGRKRSDIEADQRASKSTDTLAQTKYKNLVFWVYTDPDTLSKRLERRVEKMTEQGLLNEIEELRALENAFISNGQQDYTRGLFQAIGYKEFDAYFKASSDEERQQAFKQGLELMKIATRRYAMKQLKWIQNKLIPEIVEHQKTARSRGMSSSIDIFMVDSSDIDKWEERVMQPAMDISDKFLRDEPLPDPKSYSEVAERLFSKESKMAASNAETGFAASRECLTITANEQKGNAMPFNPFKIKPIPVHAHSPIQEQDDADEHAVAQHLEEQVEDDERRASNPFADEQDEYTPVPPTINEPTTATPLSFQQTPATHYIGHQHYQSMSDEHTPIFNHPQPSFHASAPSYTDGSSYSYEPSSDYQHAQYNQSITPVPVSLPTQSHPLAYDVEKQDDGMSYQSRSPSPEADSYEGMYNDKEGLTSPAPAITALTPDMDTSHYGAPPEERIRRRGKTKKRIALTDGNLVVDLPIPSTLDKVIMRRDLDDMSKVRYTAVTCDPDHFERNNFTLRQALHNRRTELAICITMYNEDEVLFCRTLYGVMKNISHLCSRKNSSNWGIDAWTKVVVVIVADGRSKVHPRVLDCLASLGVYQEGVAKGAVNDQDVEAHLFEYTTSLALGPDLKFKGPEKRIVPTQIIFCLKEKNAKKINSHRWFFNAICPILQPNICVLLDVGTRPHPKSIYHLWKAFDKNSNVGGACGEIRADTGKHGSALLNPIVASQNFEYKMSNILDKPTESIFGYISVLPGAFSAYRYVALKNDDNFGLGPLHSYFKGETIHMSQNESVFTRNMMLAEDRILCFELCAKRKEAWILKYVKSAVGVTDVPDRVPELISQRRRWLNGSFFAAIYALTHTGQILNSGHSKLRKAWLLVETFYAAINLFFSWFALGNFYCFFVVLTRALEDPSFGIPGIKFFNVVAQAVYGAMIIACFTFSMGNRPAGASFKYTTVICVFAVLSIYMVVAAIICTVHVAQQSEHNAMYAQMLISLIATYGLWVAASLISLDPWHLFTSFPQYLLLAASYINVLTTFAFSNLHDLTWGTKGENVPEQNTGKFKTSKDGTVEVEMYDNKPDLDGQYADALHKLRTKMPVPKPAQSAADMERAAADYLASFRSNVLLCWILCNGALIIIVLVGTGGDGAFGDNGNKKVQAYMLVILSFVAITSAIKFLGCATYMVASLFGMLLEWEQGRWPDVNARTRFHPSRPIKSTALSLLRRPTNSEMFSRALKQASFIPRMSMRSYASEAGAADKLKLQFALPHQTLFQDKEVIQVSVPAQTGEMGILSNHVPSVEALKAGVVEVIEGAGQSSKYFISSGFASVHPNNTLTINAVEAYDLAAFDQSALRQNIADAKKASSSSNEVEKAEAEIELEVYSELEAALK</sequence>
<evidence type="ECO:0000256" key="4">
    <source>
        <dbReference type="ARBA" id="ARBA00012543"/>
    </source>
</evidence>
<dbReference type="HAMAP" id="MF_00530">
    <property type="entry name" value="ATP_synth_epsil_bac"/>
    <property type="match status" value="1"/>
</dbReference>
<feature type="compositionally biased region" description="Polar residues" evidence="21">
    <location>
        <begin position="18"/>
        <end position="31"/>
    </location>
</feature>
<evidence type="ECO:0000256" key="9">
    <source>
        <dbReference type="ARBA" id="ARBA00022781"/>
    </source>
</evidence>
<dbReference type="GO" id="GO:0030428">
    <property type="term" value="C:cell septum"/>
    <property type="evidence" value="ECO:0007669"/>
    <property type="project" value="TreeGrafter"/>
</dbReference>
<evidence type="ECO:0000256" key="17">
    <source>
        <dbReference type="ARBA" id="ARBA00023310"/>
    </source>
</evidence>
<keyword evidence="7" id="KW-0808">Transferase</keyword>
<keyword evidence="7" id="KW-0328">Glycosyltransferase</keyword>
<comment type="function">
    <text evidence="19">Polymerizes chitin, a structural polymer of the cell wall and septum, by transferring the sugar moiety of UDP-GlcNAc to the non-reducing end of the growing chitin polymer.</text>
</comment>
<evidence type="ECO:0000256" key="5">
    <source>
        <dbReference type="ARBA" id="ARBA00016960"/>
    </source>
</evidence>
<evidence type="ECO:0000259" key="24">
    <source>
        <dbReference type="Pfam" id="PF08407"/>
    </source>
</evidence>
<keyword evidence="9" id="KW-0375">Hydrogen ion transport</keyword>
<evidence type="ECO:0000313" key="26">
    <source>
        <dbReference type="Proteomes" id="UP000310189"/>
    </source>
</evidence>
<dbReference type="InterPro" id="IPR001469">
    <property type="entry name" value="ATP_synth_F1_dsu/esu"/>
</dbReference>
<keyword evidence="14" id="KW-0496">Mitochondrion</keyword>
<dbReference type="Pfam" id="PF02823">
    <property type="entry name" value="ATP-synt_DE_N"/>
    <property type="match status" value="1"/>
</dbReference>
<dbReference type="GO" id="GO:0071555">
    <property type="term" value="P:cell wall organization"/>
    <property type="evidence" value="ECO:0007669"/>
    <property type="project" value="UniProtKB-KW"/>
</dbReference>
<dbReference type="GO" id="GO:0071944">
    <property type="term" value="C:cell periphery"/>
    <property type="evidence" value="ECO:0007669"/>
    <property type="project" value="TreeGrafter"/>
</dbReference>
<evidence type="ECO:0000256" key="7">
    <source>
        <dbReference type="ARBA" id="ARBA00022676"/>
    </source>
</evidence>
<evidence type="ECO:0000259" key="23">
    <source>
        <dbReference type="Pfam" id="PF02823"/>
    </source>
</evidence>
<evidence type="ECO:0000256" key="12">
    <source>
        <dbReference type="ARBA" id="ARBA00022989"/>
    </source>
</evidence>
<dbReference type="Pfam" id="PF01715">
    <property type="entry name" value="IPPT"/>
    <property type="match status" value="1"/>
</dbReference>
<dbReference type="Pfam" id="PF08407">
    <property type="entry name" value="Chitin_synth_1N"/>
    <property type="match status" value="1"/>
</dbReference>
<evidence type="ECO:0000256" key="19">
    <source>
        <dbReference type="ARBA" id="ARBA00024009"/>
    </source>
</evidence>
<gene>
    <name evidence="25" type="ORF">E3P99_00890</name>
</gene>
<evidence type="ECO:0000256" key="14">
    <source>
        <dbReference type="ARBA" id="ARBA00023128"/>
    </source>
</evidence>
<dbReference type="SUPFAM" id="SSF52540">
    <property type="entry name" value="P-loop containing nucleoside triphosphate hydrolases"/>
    <property type="match status" value="2"/>
</dbReference>
<keyword evidence="18" id="KW-0961">Cell wall biogenesis/degradation</keyword>
<feature type="transmembrane region" description="Helical" evidence="22">
    <location>
        <begin position="1270"/>
        <end position="1290"/>
    </location>
</feature>
<evidence type="ECO:0000256" key="1">
    <source>
        <dbReference type="ARBA" id="ARBA00004141"/>
    </source>
</evidence>
<keyword evidence="16" id="KW-0139">CF(1)</keyword>
<dbReference type="GO" id="GO:0005743">
    <property type="term" value="C:mitochondrial inner membrane"/>
    <property type="evidence" value="ECO:0007669"/>
    <property type="project" value="UniProtKB-SubCell"/>
</dbReference>
<feature type="transmembrane region" description="Helical" evidence="22">
    <location>
        <begin position="1504"/>
        <end position="1535"/>
    </location>
</feature>
<keyword evidence="13" id="KW-0406">Ion transport</keyword>
<evidence type="ECO:0000256" key="6">
    <source>
        <dbReference type="ARBA" id="ARBA00022448"/>
    </source>
</evidence>
<dbReference type="GO" id="GO:0008033">
    <property type="term" value="P:tRNA processing"/>
    <property type="evidence" value="ECO:0007669"/>
    <property type="project" value="InterPro"/>
</dbReference>
<dbReference type="SUPFAM" id="SSF53448">
    <property type="entry name" value="Nucleotide-diphospho-sugar transferases"/>
    <property type="match status" value="1"/>
</dbReference>
<evidence type="ECO:0000256" key="2">
    <source>
        <dbReference type="ARBA" id="ARBA00004273"/>
    </source>
</evidence>
<dbReference type="GO" id="GO:0006031">
    <property type="term" value="P:chitin biosynthetic process"/>
    <property type="evidence" value="ECO:0007669"/>
    <property type="project" value="TreeGrafter"/>
</dbReference>
<keyword evidence="26" id="KW-1185">Reference proteome</keyword>
<evidence type="ECO:0000256" key="3">
    <source>
        <dbReference type="ARBA" id="ARBA00005712"/>
    </source>
</evidence>
<dbReference type="InterPro" id="IPR027417">
    <property type="entry name" value="P-loop_NTPase"/>
</dbReference>
<dbReference type="GO" id="GO:0052381">
    <property type="term" value="F:tRNA dimethylallyltransferase activity"/>
    <property type="evidence" value="ECO:0007669"/>
    <property type="project" value="InterPro"/>
</dbReference>
<evidence type="ECO:0000256" key="16">
    <source>
        <dbReference type="ARBA" id="ARBA00023196"/>
    </source>
</evidence>
<dbReference type="InterPro" id="IPR018022">
    <property type="entry name" value="IPT"/>
</dbReference>
<feature type="region of interest" description="Disordered" evidence="21">
    <location>
        <begin position="629"/>
        <end position="666"/>
    </location>
</feature>
<reference evidence="25 26" key="1">
    <citation type="submission" date="2019-03" db="EMBL/GenBank/DDBJ databases">
        <title>Sequencing 23 genomes of Wallemia ichthyophaga.</title>
        <authorList>
            <person name="Gostincar C."/>
        </authorList>
    </citation>
    <scope>NUCLEOTIDE SEQUENCE [LARGE SCALE GENOMIC DNA]</scope>
    <source>
        <strain evidence="25 26">EXF-5753</strain>
    </source>
</reference>
<protein>
    <recommendedName>
        <fullName evidence="5">ATP synthase subunit delta, mitochondrial</fullName>
        <ecNumber evidence="4">2.4.1.16</ecNumber>
    </recommendedName>
    <alternativeName>
        <fullName evidence="20">F-ATPase delta subunit</fullName>
    </alternativeName>
</protein>
<comment type="caution">
    <text evidence="25">The sequence shown here is derived from an EMBL/GenBank/DDBJ whole genome shotgun (WGS) entry which is preliminary data.</text>
</comment>
<dbReference type="PANTHER" id="PTHR22914:SF38">
    <property type="entry name" value="CHITIN SYNTHASE 2"/>
    <property type="match status" value="1"/>
</dbReference>
<evidence type="ECO:0000313" key="25">
    <source>
        <dbReference type="EMBL" id="TIA91769.1"/>
    </source>
</evidence>
<evidence type="ECO:0000256" key="20">
    <source>
        <dbReference type="ARBA" id="ARBA00031669"/>
    </source>
</evidence>
<organism evidence="25 26">
    <name type="scientific">Wallemia hederae</name>
    <dbReference type="NCBI Taxonomy" id="1540922"/>
    <lineage>
        <taxon>Eukaryota</taxon>
        <taxon>Fungi</taxon>
        <taxon>Dikarya</taxon>
        <taxon>Basidiomycota</taxon>
        <taxon>Wallemiomycotina</taxon>
        <taxon>Wallemiomycetes</taxon>
        <taxon>Wallemiales</taxon>
        <taxon>Wallemiaceae</taxon>
        <taxon>Wallemia</taxon>
    </lineage>
</organism>
<keyword evidence="6" id="KW-0813">Transport</keyword>
<dbReference type="SUPFAM" id="SSF51344">
    <property type="entry name" value="Epsilon subunit of F1F0-ATP synthase N-terminal domain"/>
    <property type="match status" value="1"/>
</dbReference>
<feature type="transmembrane region" description="Helical" evidence="22">
    <location>
        <begin position="1472"/>
        <end position="1492"/>
    </location>
</feature>
<keyword evidence="11" id="KW-0809">Transit peptide</keyword>
<keyword evidence="17" id="KW-0066">ATP synthesis</keyword>
<keyword evidence="12 22" id="KW-1133">Transmembrane helix</keyword>
<evidence type="ECO:0000256" key="8">
    <source>
        <dbReference type="ARBA" id="ARBA00022692"/>
    </source>
</evidence>
<dbReference type="Gene3D" id="2.60.15.10">
    <property type="entry name" value="F0F1 ATP synthase delta/epsilon subunit, N-terminal"/>
    <property type="match status" value="1"/>
</dbReference>
<evidence type="ECO:0000256" key="21">
    <source>
        <dbReference type="SAM" id="MobiDB-lite"/>
    </source>
</evidence>
<evidence type="ECO:0000256" key="11">
    <source>
        <dbReference type="ARBA" id="ARBA00022946"/>
    </source>
</evidence>
<feature type="transmembrane region" description="Helical" evidence="22">
    <location>
        <begin position="1340"/>
        <end position="1359"/>
    </location>
</feature>
<dbReference type="InterPro" id="IPR004835">
    <property type="entry name" value="Chitin_synth"/>
</dbReference>
<comment type="similarity">
    <text evidence="3">Belongs to the ATPase epsilon chain family.</text>
</comment>
<accession>A0A4T0FT10</accession>
<name>A0A4T0FT10_9BASI</name>
<keyword evidence="15 22" id="KW-0472">Membrane</keyword>
<evidence type="ECO:0000256" key="10">
    <source>
        <dbReference type="ARBA" id="ARBA00022792"/>
    </source>
</evidence>
<dbReference type="Proteomes" id="UP000310189">
    <property type="component" value="Unassembled WGS sequence"/>
</dbReference>
<dbReference type="HAMAP" id="MF_00185">
    <property type="entry name" value="IPP_trans"/>
    <property type="match status" value="1"/>
</dbReference>
<evidence type="ECO:0000256" key="22">
    <source>
        <dbReference type="SAM" id="Phobius"/>
    </source>
</evidence>
<dbReference type="InterPro" id="IPR029044">
    <property type="entry name" value="Nucleotide-diphossugar_trans"/>
</dbReference>
<feature type="compositionally biased region" description="Basic and acidic residues" evidence="21">
    <location>
        <begin position="629"/>
        <end position="639"/>
    </location>
</feature>
<dbReference type="GO" id="GO:0004100">
    <property type="term" value="F:chitin synthase activity"/>
    <property type="evidence" value="ECO:0007669"/>
    <property type="project" value="UniProtKB-EC"/>
</dbReference>
<dbReference type="Gene3D" id="6.10.140.880">
    <property type="match status" value="1"/>
</dbReference>
<dbReference type="GO" id="GO:0046933">
    <property type="term" value="F:proton-transporting ATP synthase activity, rotational mechanism"/>
    <property type="evidence" value="ECO:0007669"/>
    <property type="project" value="InterPro"/>
</dbReference>
<dbReference type="EC" id="2.4.1.16" evidence="4"/>
<dbReference type="InterPro" id="IPR013616">
    <property type="entry name" value="Chitin_synth_N"/>
</dbReference>
<comment type="subcellular location">
    <subcellularLocation>
        <location evidence="1">Membrane</location>
        <topology evidence="1">Multi-pass membrane protein</topology>
    </subcellularLocation>
    <subcellularLocation>
        <location evidence="2">Mitochondrion inner membrane</location>
    </subcellularLocation>
</comment>
<feature type="transmembrane region" description="Helical" evidence="22">
    <location>
        <begin position="1234"/>
        <end position="1258"/>
    </location>
</feature>
<dbReference type="EMBL" id="SPNW01000010">
    <property type="protein sequence ID" value="TIA91769.1"/>
    <property type="molecule type" value="Genomic_DNA"/>
</dbReference>
<feature type="domain" description="Chitin synthase N-terminal" evidence="24">
    <location>
        <begin position="811"/>
        <end position="877"/>
    </location>
</feature>
<evidence type="ECO:0000256" key="15">
    <source>
        <dbReference type="ARBA" id="ARBA00023136"/>
    </source>
</evidence>